<dbReference type="Pfam" id="PF08350">
    <property type="entry name" value="FilR1_middle"/>
    <property type="match status" value="1"/>
</dbReference>
<dbReference type="Proteomes" id="UP000199199">
    <property type="component" value="Unassembled WGS sequence"/>
</dbReference>
<reference evidence="4" key="1">
    <citation type="submission" date="2016-10" db="EMBL/GenBank/DDBJ databases">
        <authorList>
            <person name="Varghese N."/>
            <person name="Submissions S."/>
        </authorList>
    </citation>
    <scope>NUCLEOTIDE SEQUENCE [LARGE SCALE GENOMIC DNA]</scope>
    <source>
        <strain evidence="4">DSM 22427</strain>
    </source>
</reference>
<dbReference type="SUPFAM" id="SSF46785">
    <property type="entry name" value="Winged helix' DNA-binding domain"/>
    <property type="match status" value="1"/>
</dbReference>
<accession>A0A1I6Q2G0</accession>
<feature type="domain" description="HVO-A0261-like N-terminal" evidence="2">
    <location>
        <begin position="10"/>
        <end position="88"/>
    </location>
</feature>
<dbReference type="RefSeq" id="WP_092902170.1">
    <property type="nucleotide sequence ID" value="NZ_FOZS01000001.1"/>
</dbReference>
<dbReference type="AlphaFoldDB" id="A0A1I6Q2G0"/>
<dbReference type="InterPro" id="IPR013561">
    <property type="entry name" value="FilR1_middle_dom"/>
</dbReference>
<feature type="domain" description="Methanogenesis regulatory protein FilR1 middle" evidence="1">
    <location>
        <begin position="122"/>
        <end position="253"/>
    </location>
</feature>
<dbReference type="OrthoDB" id="330490at2157"/>
<protein>
    <submittedName>
        <fullName evidence="3">Predicted transcriptional regulator, contains HTH domain</fullName>
    </submittedName>
</protein>
<dbReference type="EMBL" id="FOZS01000001">
    <property type="protein sequence ID" value="SFS46498.1"/>
    <property type="molecule type" value="Genomic_DNA"/>
</dbReference>
<dbReference type="Pfam" id="PF25213">
    <property type="entry name" value="HVO_A0261_N"/>
    <property type="match status" value="1"/>
</dbReference>
<evidence type="ECO:0000259" key="2">
    <source>
        <dbReference type="Pfam" id="PF25213"/>
    </source>
</evidence>
<organism evidence="3 4">
    <name type="scientific">Halostagnicola kamekurae</name>
    <dbReference type="NCBI Taxonomy" id="619731"/>
    <lineage>
        <taxon>Archaea</taxon>
        <taxon>Methanobacteriati</taxon>
        <taxon>Methanobacteriota</taxon>
        <taxon>Stenosarchaea group</taxon>
        <taxon>Halobacteria</taxon>
        <taxon>Halobacteriales</taxon>
        <taxon>Natrialbaceae</taxon>
        <taxon>Halostagnicola</taxon>
    </lineage>
</organism>
<dbReference type="InterPro" id="IPR036390">
    <property type="entry name" value="WH_DNA-bd_sf"/>
</dbReference>
<sequence length="267" mass="29913">MGHSSTGDDVLQTVAKRSPLLEHLDDGPATKRELIAVLDCSRSTIDRAIRELEALDCIRRCEDGFRLTVAGRLALTAHRRSRQTFESISRTSDLLRELPTETPISTDLIRDATLLEVPAHAPNEPFEEIIELIDRAERLRAIAAADRTPAFRRQFRERAIDDAFDVELVVTEALARVTLTDHADLLGDGALEGEIDVYTVPTVPYELSIVETPTESVVYVVPFDDDLTYRGVIRNDSTAALEWAHDAFRRYRATARPISAFDQRATD</sequence>
<evidence type="ECO:0000313" key="3">
    <source>
        <dbReference type="EMBL" id="SFS46498.1"/>
    </source>
</evidence>
<dbReference type="Gene3D" id="1.10.10.10">
    <property type="entry name" value="Winged helix-like DNA-binding domain superfamily/Winged helix DNA-binding domain"/>
    <property type="match status" value="1"/>
</dbReference>
<dbReference type="InterPro" id="IPR057527">
    <property type="entry name" value="HVO_A0261-like_N"/>
</dbReference>
<name>A0A1I6Q2G0_9EURY</name>
<proteinExistence type="predicted"/>
<dbReference type="InterPro" id="IPR036388">
    <property type="entry name" value="WH-like_DNA-bd_sf"/>
</dbReference>
<gene>
    <name evidence="3" type="ORF">SAMN04488556_0931</name>
</gene>
<keyword evidence="4" id="KW-1185">Reference proteome</keyword>
<evidence type="ECO:0000313" key="4">
    <source>
        <dbReference type="Proteomes" id="UP000199199"/>
    </source>
</evidence>
<evidence type="ECO:0000259" key="1">
    <source>
        <dbReference type="Pfam" id="PF08350"/>
    </source>
</evidence>